<dbReference type="AlphaFoldDB" id="A0A5N5GE17"/>
<comment type="similarity">
    <text evidence="3 11">Belongs to the peptidase S8 family.</text>
</comment>
<evidence type="ECO:0000256" key="7">
    <source>
        <dbReference type="ARBA" id="ARBA00022729"/>
    </source>
</evidence>
<keyword evidence="8 11" id="KW-0378">Hydrolase</keyword>
<dbReference type="FunFam" id="3.50.30.30:FF:000005">
    <property type="entry name" value="subtilisin-like protease SBT1.5"/>
    <property type="match status" value="1"/>
</dbReference>
<evidence type="ECO:0000313" key="15">
    <source>
        <dbReference type="Proteomes" id="UP000327157"/>
    </source>
</evidence>
<dbReference type="InterPro" id="IPR023828">
    <property type="entry name" value="Peptidase_S8_Ser-AS"/>
</dbReference>
<dbReference type="CDD" id="cd04852">
    <property type="entry name" value="Peptidases_S8_3"/>
    <property type="match status" value="1"/>
</dbReference>
<evidence type="ECO:0000256" key="11">
    <source>
        <dbReference type="PROSITE-ProRule" id="PRU01240"/>
    </source>
</evidence>
<dbReference type="Pfam" id="PF17766">
    <property type="entry name" value="fn3_6"/>
    <property type="match status" value="1"/>
</dbReference>
<evidence type="ECO:0000256" key="8">
    <source>
        <dbReference type="ARBA" id="ARBA00022801"/>
    </source>
</evidence>
<dbReference type="InterPro" id="IPR036852">
    <property type="entry name" value="Peptidase_S8/S53_dom_sf"/>
</dbReference>
<evidence type="ECO:0000256" key="5">
    <source>
        <dbReference type="ARBA" id="ARBA00022525"/>
    </source>
</evidence>
<evidence type="ECO:0000256" key="4">
    <source>
        <dbReference type="ARBA" id="ARBA00022523"/>
    </source>
</evidence>
<dbReference type="InterPro" id="IPR022398">
    <property type="entry name" value="Peptidase_S8_His-AS"/>
</dbReference>
<name>A0A5N5GE17_9ROSA</name>
<keyword evidence="15" id="KW-1185">Reference proteome</keyword>
<proteinExistence type="inferred from homology"/>
<feature type="domain" description="Subtilisin-like protease fibronectin type-III" evidence="13">
    <location>
        <begin position="631"/>
        <end position="726"/>
    </location>
</feature>
<evidence type="ECO:0000256" key="3">
    <source>
        <dbReference type="ARBA" id="ARBA00011073"/>
    </source>
</evidence>
<dbReference type="GO" id="GO:0006508">
    <property type="term" value="P:proteolysis"/>
    <property type="evidence" value="ECO:0007669"/>
    <property type="project" value="UniProtKB-KW"/>
</dbReference>
<gene>
    <name evidence="14" type="ORF">D8674_012132</name>
</gene>
<protein>
    <submittedName>
        <fullName evidence="14">Subtilisin-like protease SBT5.3</fullName>
    </submittedName>
</protein>
<evidence type="ECO:0000259" key="13">
    <source>
        <dbReference type="Pfam" id="PF17766"/>
    </source>
</evidence>
<dbReference type="PROSITE" id="PS51892">
    <property type="entry name" value="SUBTILASE"/>
    <property type="match status" value="1"/>
</dbReference>
<keyword evidence="7" id="KW-0732">Signal</keyword>
<dbReference type="SUPFAM" id="SSF52743">
    <property type="entry name" value="Subtilisin-like"/>
    <property type="match status" value="1"/>
</dbReference>
<dbReference type="GO" id="GO:0004252">
    <property type="term" value="F:serine-type endopeptidase activity"/>
    <property type="evidence" value="ECO:0007669"/>
    <property type="project" value="UniProtKB-UniRule"/>
</dbReference>
<reference evidence="14 15" key="3">
    <citation type="submission" date="2019-11" db="EMBL/GenBank/DDBJ databases">
        <title>A de novo genome assembly of a pear dwarfing rootstock.</title>
        <authorList>
            <person name="Wang F."/>
            <person name="Wang J."/>
            <person name="Li S."/>
            <person name="Zhang Y."/>
            <person name="Fang M."/>
            <person name="Ma L."/>
            <person name="Zhao Y."/>
            <person name="Jiang S."/>
        </authorList>
    </citation>
    <scope>NUCLEOTIDE SEQUENCE [LARGE SCALE GENOMIC DNA]</scope>
    <source>
        <strain evidence="14">S2</strain>
        <tissue evidence="14">Leaf</tissue>
    </source>
</reference>
<evidence type="ECO:0000256" key="1">
    <source>
        <dbReference type="ARBA" id="ARBA00002076"/>
    </source>
</evidence>
<dbReference type="CDD" id="cd02120">
    <property type="entry name" value="PA_subtilisin_like"/>
    <property type="match status" value="1"/>
</dbReference>
<comment type="function">
    <text evidence="1">Required for arbuscular mycorrhiza (AM) development during AM symbiosis with AM fungi (e.g. Glomeromycota intraradices).</text>
</comment>
<dbReference type="Gene3D" id="2.60.40.2310">
    <property type="match status" value="1"/>
</dbReference>
<dbReference type="InterPro" id="IPR041469">
    <property type="entry name" value="Subtilisin-like_FN3"/>
</dbReference>
<accession>A0A5N5GE17</accession>
<feature type="domain" description="Peptidase S8/S53" evidence="12">
    <location>
        <begin position="121"/>
        <end position="550"/>
    </location>
</feature>
<dbReference type="PRINTS" id="PR00723">
    <property type="entry name" value="SUBTILISIN"/>
</dbReference>
<dbReference type="FunFam" id="2.60.40.2310:FF:000001">
    <property type="entry name" value="Subtilisin-like protease SBT1.5"/>
    <property type="match status" value="1"/>
</dbReference>
<feature type="active site" description="Charge relay system" evidence="10 11">
    <location>
        <position position="130"/>
    </location>
</feature>
<dbReference type="Pfam" id="PF00082">
    <property type="entry name" value="Peptidase_S8"/>
    <property type="match status" value="1"/>
</dbReference>
<keyword evidence="4" id="KW-0052">Apoplast</keyword>
<dbReference type="Proteomes" id="UP000327157">
    <property type="component" value="Chromosome 14"/>
</dbReference>
<evidence type="ECO:0000259" key="12">
    <source>
        <dbReference type="Pfam" id="PF00082"/>
    </source>
</evidence>
<dbReference type="PROSITE" id="PS00138">
    <property type="entry name" value="SUBTILASE_SER"/>
    <property type="match status" value="1"/>
</dbReference>
<dbReference type="OrthoDB" id="206201at2759"/>
<reference evidence="15" key="2">
    <citation type="submission" date="2019-10" db="EMBL/GenBank/DDBJ databases">
        <title>A de novo genome assembly of a pear dwarfing rootstock.</title>
        <authorList>
            <person name="Wang F."/>
            <person name="Wang J."/>
            <person name="Li S."/>
            <person name="Zhang Y."/>
            <person name="Fang M."/>
            <person name="Ma L."/>
            <person name="Zhao Y."/>
            <person name="Jiang S."/>
        </authorList>
    </citation>
    <scope>NUCLEOTIDE SEQUENCE [LARGE SCALE GENOMIC DNA]</scope>
</reference>
<reference evidence="14 15" key="1">
    <citation type="submission" date="2019-09" db="EMBL/GenBank/DDBJ databases">
        <authorList>
            <person name="Ou C."/>
        </authorList>
    </citation>
    <scope>NUCLEOTIDE SEQUENCE [LARGE SCALE GENOMIC DNA]</scope>
    <source>
        <strain evidence="14">S2</strain>
        <tissue evidence="14">Leaf</tissue>
    </source>
</reference>
<dbReference type="InterPro" id="IPR000209">
    <property type="entry name" value="Peptidase_S8/S53_dom"/>
</dbReference>
<dbReference type="InterPro" id="IPR034197">
    <property type="entry name" value="Peptidases_S8_3"/>
</dbReference>
<dbReference type="Gene3D" id="3.40.50.200">
    <property type="entry name" value="Peptidase S8/S53 domain"/>
    <property type="match status" value="1"/>
</dbReference>
<organism evidence="14 15">
    <name type="scientific">Pyrus ussuriensis x Pyrus communis</name>
    <dbReference type="NCBI Taxonomy" id="2448454"/>
    <lineage>
        <taxon>Eukaryota</taxon>
        <taxon>Viridiplantae</taxon>
        <taxon>Streptophyta</taxon>
        <taxon>Embryophyta</taxon>
        <taxon>Tracheophyta</taxon>
        <taxon>Spermatophyta</taxon>
        <taxon>Magnoliopsida</taxon>
        <taxon>eudicotyledons</taxon>
        <taxon>Gunneridae</taxon>
        <taxon>Pentapetalae</taxon>
        <taxon>rosids</taxon>
        <taxon>fabids</taxon>
        <taxon>Rosales</taxon>
        <taxon>Rosaceae</taxon>
        <taxon>Amygdaloideae</taxon>
        <taxon>Maleae</taxon>
        <taxon>Pyrus</taxon>
    </lineage>
</organism>
<comment type="subcellular location">
    <subcellularLocation>
        <location evidence="2">Secreted</location>
        <location evidence="2">Extracellular space</location>
        <location evidence="2">Apoplast</location>
    </subcellularLocation>
</comment>
<feature type="active site" description="Charge relay system" evidence="10 11">
    <location>
        <position position="514"/>
    </location>
</feature>
<dbReference type="PANTHER" id="PTHR10795">
    <property type="entry name" value="PROPROTEIN CONVERTASE SUBTILISIN/KEXIN"/>
    <property type="match status" value="1"/>
</dbReference>
<keyword evidence="5" id="KW-0964">Secreted</keyword>
<dbReference type="GO" id="GO:0048046">
    <property type="term" value="C:apoplast"/>
    <property type="evidence" value="ECO:0007669"/>
    <property type="project" value="UniProtKB-SubCell"/>
</dbReference>
<keyword evidence="6 11" id="KW-0645">Protease</keyword>
<evidence type="ECO:0000256" key="9">
    <source>
        <dbReference type="ARBA" id="ARBA00022825"/>
    </source>
</evidence>
<dbReference type="InterPro" id="IPR045051">
    <property type="entry name" value="SBT"/>
</dbReference>
<evidence type="ECO:0000256" key="10">
    <source>
        <dbReference type="PIRSR" id="PIRSR615500-1"/>
    </source>
</evidence>
<dbReference type="GO" id="GO:0009610">
    <property type="term" value="P:response to symbiotic fungus"/>
    <property type="evidence" value="ECO:0007669"/>
    <property type="project" value="UniProtKB-ARBA"/>
</dbReference>
<keyword evidence="9 11" id="KW-0720">Serine protease</keyword>
<dbReference type="EMBL" id="SMOL01000553">
    <property type="protein sequence ID" value="KAB2608964.1"/>
    <property type="molecule type" value="Genomic_DNA"/>
</dbReference>
<evidence type="ECO:0000256" key="6">
    <source>
        <dbReference type="ARBA" id="ARBA00022670"/>
    </source>
</evidence>
<dbReference type="FunFam" id="3.40.50.200:FF:000006">
    <property type="entry name" value="Subtilisin-like protease SBT1.5"/>
    <property type="match status" value="1"/>
</dbReference>
<feature type="active site" description="Charge relay system" evidence="10 11">
    <location>
        <position position="193"/>
    </location>
</feature>
<dbReference type="GO" id="GO:0009609">
    <property type="term" value="P:response to symbiotic bacterium"/>
    <property type="evidence" value="ECO:0007669"/>
    <property type="project" value="UniProtKB-ARBA"/>
</dbReference>
<dbReference type="InterPro" id="IPR015500">
    <property type="entry name" value="Peptidase_S8_subtilisin-rel"/>
</dbReference>
<sequence length="737" mass="79167">MYVCQHISNTFSSSFFRKFWIRFWYPNFSLSTNRYTLFISERRSMTTPSWSLICIMNCLPLINGIQLQTWFLWVCSQAHRLPGVVRIIPNSLHKLETTRSWNFLGLSPHSPSNILPKSKMGDGVIIGVLDTGIWPESESFNEKGLGPVPFHWKGACESGENFNTTIHCNKKIIGAQPLDTSTDFLSPRDANGHGTDISSIAAGSFVYNISYKGLGGGTVRGGAPNARLAMYKVCWNLFNGYCSSADILKAVDVAIHEGVHVLSLSLGDSIPISTIVDDAIAIGSYHAVTRDIIVVCSAGNDGPFAQTVTNTAPWVITVAASTMDRAFPTSITLGNNITLQGQSLFTGPHTGFTRLIYPKSTKIDSTSTSICDSLSSLNKTMVSGNVVLCFTSYSEEALREAGCVGVIIATNPSDLMLPSDDDFPNIQVDYEVGTRILSYIRSTSAPLVKLSRTKTIVGKLISAKVAAFSSRGPNSATPAILKPDVAAPGVNILAAYSPLRSYVDGGYAVKSGTSLSTPHVSGIVALLKVMHPSWSPAAIRSALVTTASRNGPSCSILPIFAEGSPRKLANPFDYGGGIVNPNKAAYPGLVYDMGREDYINFLCAVGYNTSALSQIVGQVTACSSTKPSVLDVNLPSITIPNLRDNINLTRSVTNVGPVDSVYKVDIDPPLGVNVAVRPDTLVFNSSVKTITFTVAVSTTHHVNTGYYFGSLTWTDGKHVVTSALSVRTQIADYTDGY</sequence>
<evidence type="ECO:0000313" key="14">
    <source>
        <dbReference type="EMBL" id="KAB2608964.1"/>
    </source>
</evidence>
<dbReference type="PROSITE" id="PS00137">
    <property type="entry name" value="SUBTILASE_HIS"/>
    <property type="match status" value="1"/>
</dbReference>
<dbReference type="Gene3D" id="3.50.30.30">
    <property type="match status" value="1"/>
</dbReference>
<evidence type="ECO:0000256" key="2">
    <source>
        <dbReference type="ARBA" id="ARBA00004271"/>
    </source>
</evidence>
<comment type="caution">
    <text evidence="14">The sequence shown here is derived from an EMBL/GenBank/DDBJ whole genome shotgun (WGS) entry which is preliminary data.</text>
</comment>